<dbReference type="RefSeq" id="WP_311545347.1">
    <property type="nucleotide sequence ID" value="NZ_JAVREK010000011.1"/>
</dbReference>
<protein>
    <recommendedName>
        <fullName evidence="4">Sensor histidine kinase</fullName>
    </recommendedName>
</protein>
<organism evidence="2 3">
    <name type="scientific">Streptomonospora wellingtoniae</name>
    <dbReference type="NCBI Taxonomy" id="3075544"/>
    <lineage>
        <taxon>Bacteria</taxon>
        <taxon>Bacillati</taxon>
        <taxon>Actinomycetota</taxon>
        <taxon>Actinomycetes</taxon>
        <taxon>Streptosporangiales</taxon>
        <taxon>Nocardiopsidaceae</taxon>
        <taxon>Streptomonospora</taxon>
    </lineage>
</organism>
<accession>A0ABU2KUQ6</accession>
<feature type="transmembrane region" description="Helical" evidence="1">
    <location>
        <begin position="35"/>
        <end position="56"/>
    </location>
</feature>
<keyword evidence="1" id="KW-0812">Transmembrane</keyword>
<gene>
    <name evidence="2" type="ORF">RM446_12140</name>
</gene>
<feature type="transmembrane region" description="Helical" evidence="1">
    <location>
        <begin position="6"/>
        <end position="28"/>
    </location>
</feature>
<evidence type="ECO:0000313" key="3">
    <source>
        <dbReference type="Proteomes" id="UP001183226"/>
    </source>
</evidence>
<keyword evidence="3" id="KW-1185">Reference proteome</keyword>
<dbReference type="Proteomes" id="UP001183226">
    <property type="component" value="Unassembled WGS sequence"/>
</dbReference>
<keyword evidence="1" id="KW-1133">Transmembrane helix</keyword>
<evidence type="ECO:0000256" key="1">
    <source>
        <dbReference type="SAM" id="Phobius"/>
    </source>
</evidence>
<evidence type="ECO:0008006" key="4">
    <source>
        <dbReference type="Google" id="ProtNLM"/>
    </source>
</evidence>
<sequence length="57" mass="5441">MAAADVVPAVFAALLVVAIAAAGAAYVAPAPGVRLLAVAVAVLCPVAAIALDWRAAS</sequence>
<comment type="caution">
    <text evidence="2">The sequence shown here is derived from an EMBL/GenBank/DDBJ whole genome shotgun (WGS) entry which is preliminary data.</text>
</comment>
<name>A0ABU2KUQ6_9ACTN</name>
<proteinExistence type="predicted"/>
<reference evidence="3" key="1">
    <citation type="submission" date="2023-07" db="EMBL/GenBank/DDBJ databases">
        <title>30 novel species of actinomycetes from the DSMZ collection.</title>
        <authorList>
            <person name="Nouioui I."/>
        </authorList>
    </citation>
    <scope>NUCLEOTIDE SEQUENCE [LARGE SCALE GENOMIC DNA]</scope>
    <source>
        <strain evidence="3">DSM 45055</strain>
    </source>
</reference>
<keyword evidence="1" id="KW-0472">Membrane</keyword>
<dbReference type="EMBL" id="JAVREK010000011">
    <property type="protein sequence ID" value="MDT0302863.1"/>
    <property type="molecule type" value="Genomic_DNA"/>
</dbReference>
<evidence type="ECO:0000313" key="2">
    <source>
        <dbReference type="EMBL" id="MDT0302863.1"/>
    </source>
</evidence>